<evidence type="ECO:0000313" key="2">
    <source>
        <dbReference type="EMBL" id="KAK2713914.1"/>
    </source>
</evidence>
<protein>
    <submittedName>
        <fullName evidence="2">Uncharacterized protein</fullName>
    </submittedName>
</protein>
<keyword evidence="1" id="KW-0472">Membrane</keyword>
<gene>
    <name evidence="2" type="ORF">QYM36_009711</name>
</gene>
<name>A0AA88HP57_ARTSF</name>
<accession>A0AA88HP57</accession>
<organism evidence="2 3">
    <name type="scientific">Artemia franciscana</name>
    <name type="common">Brine shrimp</name>
    <name type="synonym">Artemia sanfranciscana</name>
    <dbReference type="NCBI Taxonomy" id="6661"/>
    <lineage>
        <taxon>Eukaryota</taxon>
        <taxon>Metazoa</taxon>
        <taxon>Ecdysozoa</taxon>
        <taxon>Arthropoda</taxon>
        <taxon>Crustacea</taxon>
        <taxon>Branchiopoda</taxon>
        <taxon>Anostraca</taxon>
        <taxon>Artemiidae</taxon>
        <taxon>Artemia</taxon>
    </lineage>
</organism>
<reference evidence="2" key="1">
    <citation type="submission" date="2023-07" db="EMBL/GenBank/DDBJ databases">
        <title>Chromosome-level genome assembly of Artemia franciscana.</title>
        <authorList>
            <person name="Jo E."/>
        </authorList>
    </citation>
    <scope>NUCLEOTIDE SEQUENCE</scope>
    <source>
        <tissue evidence="2">Whole body</tissue>
    </source>
</reference>
<dbReference type="EMBL" id="JAVRJZ010000014">
    <property type="protein sequence ID" value="KAK2713914.1"/>
    <property type="molecule type" value="Genomic_DNA"/>
</dbReference>
<proteinExistence type="predicted"/>
<evidence type="ECO:0000313" key="3">
    <source>
        <dbReference type="Proteomes" id="UP001187531"/>
    </source>
</evidence>
<evidence type="ECO:0000256" key="1">
    <source>
        <dbReference type="SAM" id="Phobius"/>
    </source>
</evidence>
<feature type="transmembrane region" description="Helical" evidence="1">
    <location>
        <begin position="201"/>
        <end position="223"/>
    </location>
</feature>
<dbReference type="Proteomes" id="UP001187531">
    <property type="component" value="Unassembled WGS sequence"/>
</dbReference>
<keyword evidence="1" id="KW-1133">Transmembrane helix</keyword>
<comment type="caution">
    <text evidence="2">The sequence shown here is derived from an EMBL/GenBank/DDBJ whole genome shotgun (WGS) entry which is preliminary data.</text>
</comment>
<sequence length="256" mass="28319">MSVPLGKKNLSILYNFFDWMKSTSPDTDRSTTKHPVQFIPSNEIFIKKGKKKVKKNKREKSSIWSNDISFSTSAPLQHSRNASGKSEESSLTVESAIFNERALQITSEKSEENSLVTATTILNETINSSDSLSYNVTCDRLKNCFDEYIPEGFLESLTEVVLTTTESSFNSKIGASLSAKPRNGYGGYNNQSYGSHYLSDLAVLFLALIPIALVLGAAAAFALNGELSFFLCPSMQKQYLFSTLKIKNLVITMLLS</sequence>
<keyword evidence="3" id="KW-1185">Reference proteome</keyword>
<dbReference type="AlphaFoldDB" id="A0AA88HP57"/>
<keyword evidence="1" id="KW-0812">Transmembrane</keyword>